<dbReference type="PANTHER" id="PTHR13153">
    <property type="entry name" value="CGTHBA PROTEIN -14 GENE PROTEIN"/>
    <property type="match status" value="1"/>
</dbReference>
<sequence>SRFSDVILATILATKSDMCGKKFELKIDNVRFVGHPTLLQHALGQVSKTDPSPKREMPTMILFNVVFALRANADPSVINCLHNLSRRIAIVLQHEERRCQYLTREAKLILAIQDEVSAMQETTEGPQSPFHHILPKCKLARDLKETYDSLCTTGVVRLHINNWLEVSFCLPHKIHYVATSFIPPEAIERSLKSIRPYHALLLLNDEKSLLNELPLDCSPALVRVIKTTSAVKNLQQLAQDADLALLQVFQLAAHLVYWGKAIIIYPLCENNVYMLSPNASVCLHPRSPAPCGVNCEGFMCAHVCVSYFILCVLNTSCPALQTQLIQMVIWMLQHRLLIQLHTYVCLMVPPNEEDFRGQDEDLPFTARVGGRSLSTPNALSFGSPTSSDDMTLTSPSMDNSSAELIPGGDSPLNKRMTENLLASLLEHEREAILNVPAAQNPEDLRMFARLLHYFRGRHHLEEIMYNENMRRSQLLMLFDKFRSVLVVTSHEDPVISVFQSLLK</sequence>
<dbReference type="Pfam" id="PF24064">
    <property type="entry name" value="HTH_NPRL3"/>
    <property type="match status" value="1"/>
</dbReference>
<feature type="compositionally biased region" description="Polar residues" evidence="3">
    <location>
        <begin position="375"/>
        <end position="402"/>
    </location>
</feature>
<keyword evidence="2" id="KW-0458">Lysosome</keyword>
<dbReference type="GO" id="GO:1990130">
    <property type="term" value="C:GATOR1 complex"/>
    <property type="evidence" value="ECO:0007669"/>
    <property type="project" value="UniProtKB-UniRule"/>
</dbReference>
<dbReference type="InterPro" id="IPR056603">
    <property type="entry name" value="HTH_NPRL3"/>
</dbReference>
<feature type="domain" description="GATOR1 complex protein NPRL3 C-terminal HTH" evidence="4">
    <location>
        <begin position="427"/>
        <end position="486"/>
    </location>
</feature>
<comment type="caution">
    <text evidence="5">The sequence shown here is derived from an EMBL/GenBank/DDBJ whole genome shotgun (WGS) entry which is preliminary data.</text>
</comment>
<comment type="function">
    <text evidence="2">As a component of the GATOR1 complex functions as an inhibitor of the amino acid-sensing branch of the TORC1 pathway.</text>
</comment>
<dbReference type="GO" id="GO:1904262">
    <property type="term" value="P:negative regulation of TORC1 signaling"/>
    <property type="evidence" value="ECO:0007669"/>
    <property type="project" value="TreeGrafter"/>
</dbReference>
<dbReference type="Pfam" id="PF03666">
    <property type="entry name" value="NPR3"/>
    <property type="match status" value="1"/>
</dbReference>
<dbReference type="AlphaFoldDB" id="A0A7K6ZKG3"/>
<protein>
    <recommendedName>
        <fullName evidence="2">GATOR complex protein NPRL3</fullName>
    </recommendedName>
    <alternativeName>
        <fullName evidence="2">Nitrogen permease regulator 3-like protein</fullName>
    </alternativeName>
</protein>
<evidence type="ECO:0000256" key="1">
    <source>
        <dbReference type="ARBA" id="ARBA00010546"/>
    </source>
</evidence>
<dbReference type="GO" id="GO:0038202">
    <property type="term" value="P:TORC1 signaling"/>
    <property type="evidence" value="ECO:0007669"/>
    <property type="project" value="TreeGrafter"/>
</dbReference>
<name>A0A7K6ZKG3_9AVES</name>
<dbReference type="GO" id="GO:0034198">
    <property type="term" value="P:cellular response to amino acid starvation"/>
    <property type="evidence" value="ECO:0007669"/>
    <property type="project" value="UniProtKB-UniRule"/>
</dbReference>
<evidence type="ECO:0000256" key="2">
    <source>
        <dbReference type="RuleBase" id="RU368069"/>
    </source>
</evidence>
<comment type="similarity">
    <text evidence="1 2">Belongs to the NPR3 family.</text>
</comment>
<keyword evidence="2" id="KW-0732">Signal</keyword>
<evidence type="ECO:0000256" key="3">
    <source>
        <dbReference type="SAM" id="MobiDB-lite"/>
    </source>
</evidence>
<evidence type="ECO:0000259" key="4">
    <source>
        <dbReference type="Pfam" id="PF24064"/>
    </source>
</evidence>
<dbReference type="InterPro" id="IPR005365">
    <property type="entry name" value="Npr3"/>
</dbReference>
<proteinExistence type="inferred from homology"/>
<dbReference type="Proteomes" id="UP000538817">
    <property type="component" value="Unassembled WGS sequence"/>
</dbReference>
<feature type="region of interest" description="Disordered" evidence="3">
    <location>
        <begin position="375"/>
        <end position="410"/>
    </location>
</feature>
<comment type="subcellular location">
    <subcellularLocation>
        <location evidence="2">Lysosome</location>
    </subcellularLocation>
</comment>
<dbReference type="GO" id="GO:0010508">
    <property type="term" value="P:positive regulation of autophagy"/>
    <property type="evidence" value="ECO:0007669"/>
    <property type="project" value="TreeGrafter"/>
</dbReference>
<evidence type="ECO:0000313" key="5">
    <source>
        <dbReference type="EMBL" id="NWX84261.1"/>
    </source>
</evidence>
<keyword evidence="6" id="KW-1185">Reference proteome</keyword>
<accession>A0A7K6ZKG3</accession>
<evidence type="ECO:0000313" key="6">
    <source>
        <dbReference type="Proteomes" id="UP000538817"/>
    </source>
</evidence>
<dbReference type="GO" id="GO:0005764">
    <property type="term" value="C:lysosome"/>
    <property type="evidence" value="ECO:0007669"/>
    <property type="project" value="UniProtKB-SubCell"/>
</dbReference>
<gene>
    <name evidence="5" type="primary">Nprl3</name>
    <name evidence="5" type="ORF">NOTPEN_R07296</name>
</gene>
<feature type="non-terminal residue" evidence="5">
    <location>
        <position position="503"/>
    </location>
</feature>
<feature type="non-terminal residue" evidence="5">
    <location>
        <position position="1"/>
    </location>
</feature>
<dbReference type="PANTHER" id="PTHR13153:SF5">
    <property type="entry name" value="GATOR COMPLEX PROTEIN NPRL3"/>
    <property type="match status" value="1"/>
</dbReference>
<dbReference type="EMBL" id="VZSG01000098">
    <property type="protein sequence ID" value="NWX84261.1"/>
    <property type="molecule type" value="Genomic_DNA"/>
</dbReference>
<reference evidence="5 6" key="1">
    <citation type="submission" date="2019-09" db="EMBL/GenBank/DDBJ databases">
        <title>Bird 10,000 Genomes (B10K) Project - Family phase.</title>
        <authorList>
            <person name="Zhang G."/>
        </authorList>
    </citation>
    <scope>NUCLEOTIDE SEQUENCE [LARGE SCALE GENOMIC DNA]</scope>
    <source>
        <strain evidence="5">B10K-MSB-04</strain>
    </source>
</reference>
<organism evidence="5 6">
    <name type="scientific">Nothoprocta pentlandii</name>
    <dbReference type="NCBI Taxonomy" id="2585814"/>
    <lineage>
        <taxon>Eukaryota</taxon>
        <taxon>Metazoa</taxon>
        <taxon>Chordata</taxon>
        <taxon>Craniata</taxon>
        <taxon>Vertebrata</taxon>
        <taxon>Euteleostomi</taxon>
        <taxon>Archelosauria</taxon>
        <taxon>Archosauria</taxon>
        <taxon>Dinosauria</taxon>
        <taxon>Saurischia</taxon>
        <taxon>Theropoda</taxon>
        <taxon>Coelurosauria</taxon>
        <taxon>Aves</taxon>
        <taxon>Palaeognathae</taxon>
        <taxon>Tinamiformes</taxon>
        <taxon>Tinamidae</taxon>
        <taxon>Nothoprocta</taxon>
    </lineage>
</organism>